<evidence type="ECO:0000313" key="4">
    <source>
        <dbReference type="Proteomes" id="UP000479000"/>
    </source>
</evidence>
<dbReference type="AlphaFoldDB" id="A0A6H5G4C4"/>
<feature type="non-terminal residue" evidence="3">
    <location>
        <position position="1"/>
    </location>
</feature>
<dbReference type="InterPro" id="IPR048684">
    <property type="entry name" value="COG4_C"/>
</dbReference>
<organism evidence="3 4">
    <name type="scientific">Nesidiocoris tenuis</name>
    <dbReference type="NCBI Taxonomy" id="355587"/>
    <lineage>
        <taxon>Eukaryota</taxon>
        <taxon>Metazoa</taxon>
        <taxon>Ecdysozoa</taxon>
        <taxon>Arthropoda</taxon>
        <taxon>Hexapoda</taxon>
        <taxon>Insecta</taxon>
        <taxon>Pterygota</taxon>
        <taxon>Neoptera</taxon>
        <taxon>Paraneoptera</taxon>
        <taxon>Hemiptera</taxon>
        <taxon>Heteroptera</taxon>
        <taxon>Panheteroptera</taxon>
        <taxon>Cimicomorpha</taxon>
        <taxon>Miridae</taxon>
        <taxon>Dicyphina</taxon>
        <taxon>Nesidiocoris</taxon>
    </lineage>
</organism>
<reference evidence="3 4" key="1">
    <citation type="submission" date="2020-02" db="EMBL/GenBank/DDBJ databases">
        <authorList>
            <person name="Ferguson B K."/>
        </authorList>
    </citation>
    <scope>NUCLEOTIDE SEQUENCE [LARGE SCALE GENOMIC DNA]</scope>
</reference>
<dbReference type="GO" id="GO:0005634">
    <property type="term" value="C:nucleus"/>
    <property type="evidence" value="ECO:0007669"/>
    <property type="project" value="TreeGrafter"/>
</dbReference>
<evidence type="ECO:0000256" key="1">
    <source>
        <dbReference type="SAM" id="MobiDB-lite"/>
    </source>
</evidence>
<dbReference type="PANTHER" id="PTHR12048">
    <property type="entry name" value="CCAAT-BINDING FACTOR-RELATED"/>
    <property type="match status" value="1"/>
</dbReference>
<sequence length="772" mass="88643">SCCGNILWFEKCNTSECAAGGHRPTRSDAAKHCRLCDKEKSKQGAPFWDSPMFPTTSSHISHCLAPEVSNPYRKWHQQSTSSMRNTERCTPKFARKSTVEVHQPLVETYYGTTSTSNLYLSRKIYRSLRKKFTLSIPGPGRILKLILRLQEECDKQVKIILNELWRSRQLERLASLVRDRNKPANSAKPDPKDLDQLLGELTIIQSRYHLYLKFLRRKVAFGGLALDKEVRALVSYFSTATSWSVRDKLARLTQVATVLNLEQVNEINEYWGSSPVPWRLSLQEIKKLLKLSLRQNNLKPRLAFRHCRFGCKMSKSASLKMKRVDQYIDQFQNIYQQLEGLDSRRVMSTPQQTLCDLFVEDLLRTGLKLRPFAKQPLAKIDELTSGCARSRRRWLAAWMFEEKLKELYGNFIAAVNNVAKDTVDTNRIKAVTILNKMLISHPEQEQVRGITFGPISGKVLPPCHVHQFDLQIFIKGHQSGTRQGDSQTIVPEETIKYDGDPLSDFTLSRFLERFVFKNPKHASHDEQKGPDPLLASRKYYQPSGARNLNVTSSNYLQQDENDIPVDERFLYRYLKEKFELRKQAGEDDDDDNDSVASEQFEELLDKMMGGKKKDLDFMEEIGDTLQKKTKGKDKSEDSDDNEEADENSEDDAAAELDELADMSDIDVDDGEDDDEVLDFDEDEAGGGFDGDIDFSAAFDEEMTGRSKKRKVSSTCPSLLQHRTCYLDWEPRNQVHQRKLYKVQPLLLEFPASNPLNIKPIAQRGKRREILLN</sequence>
<evidence type="ECO:0000313" key="3">
    <source>
        <dbReference type="EMBL" id="CAA9997647.1"/>
    </source>
</evidence>
<evidence type="ECO:0000259" key="2">
    <source>
        <dbReference type="Pfam" id="PF20662"/>
    </source>
</evidence>
<dbReference type="Proteomes" id="UP000479000">
    <property type="component" value="Unassembled WGS sequence"/>
</dbReference>
<proteinExistence type="predicted"/>
<dbReference type="Pfam" id="PF20662">
    <property type="entry name" value="COG4_C"/>
    <property type="match status" value="1"/>
</dbReference>
<dbReference type="EMBL" id="CADCXU010005899">
    <property type="protein sequence ID" value="CAA9997647.1"/>
    <property type="molecule type" value="Genomic_DNA"/>
</dbReference>
<feature type="non-terminal residue" evidence="3">
    <location>
        <position position="772"/>
    </location>
</feature>
<protein>
    <recommendedName>
        <fullName evidence="2">Conserved oligomeric Golgi complex subunit 4 C-terminal domain-containing protein</fullName>
    </recommendedName>
</protein>
<feature type="compositionally biased region" description="Acidic residues" evidence="1">
    <location>
        <begin position="636"/>
        <end position="651"/>
    </location>
</feature>
<dbReference type="OrthoDB" id="28947at2759"/>
<gene>
    <name evidence="3" type="ORF">NTEN_LOCUS3941</name>
</gene>
<accession>A0A6H5G4C4</accession>
<feature type="domain" description="Conserved oligomeric Golgi complex subunit 4 C-terminal" evidence="2">
    <location>
        <begin position="220"/>
        <end position="287"/>
    </location>
</feature>
<name>A0A6H5G4C4_9HEMI</name>
<keyword evidence="4" id="KW-1185">Reference proteome</keyword>
<dbReference type="InterPro" id="IPR040155">
    <property type="entry name" value="CEBPZ/Mak21-like"/>
</dbReference>
<dbReference type="Gene3D" id="1.20.58.1970">
    <property type="match status" value="1"/>
</dbReference>
<feature type="region of interest" description="Disordered" evidence="1">
    <location>
        <begin position="624"/>
        <end position="651"/>
    </location>
</feature>
<dbReference type="PANTHER" id="PTHR12048:SF0">
    <property type="entry name" value="CCAAT_ENHANCER-BINDING PROTEIN ZETA"/>
    <property type="match status" value="1"/>
</dbReference>